<evidence type="ECO:0000313" key="3">
    <source>
        <dbReference type="Proteomes" id="UP000030764"/>
    </source>
</evidence>
<sequence length="111" mass="12753">MNVTLGKDNVSWLNGGNYMCSKTKVKAILIRGILQDVVSIPTSEIHTSAWQKQDNKAMAFTTLSAEVGQFLRIANCDTAFEVWEKLQKRYARFKFGSQLHLRRKLQDIRFT</sequence>
<dbReference type="AlphaFoldDB" id="A0A085M802"/>
<gene>
    <name evidence="1" type="ORF">M513_05829</name>
    <name evidence="2" type="ORF">M514_05829</name>
</gene>
<dbReference type="EMBL" id="KL363218">
    <property type="protein sequence ID" value="KFD53348.1"/>
    <property type="molecule type" value="Genomic_DNA"/>
</dbReference>
<keyword evidence="3" id="KW-1185">Reference proteome</keyword>
<dbReference type="EMBL" id="KL367525">
    <property type="protein sequence ID" value="KFD66444.1"/>
    <property type="molecule type" value="Genomic_DNA"/>
</dbReference>
<name>A0A085M802_9BILA</name>
<protein>
    <submittedName>
        <fullName evidence="1">Uncharacterized protein</fullName>
    </submittedName>
</protein>
<evidence type="ECO:0000313" key="2">
    <source>
        <dbReference type="EMBL" id="KFD66444.1"/>
    </source>
</evidence>
<accession>A0A085M802</accession>
<evidence type="ECO:0000313" key="1">
    <source>
        <dbReference type="EMBL" id="KFD53348.1"/>
    </source>
</evidence>
<dbReference type="Proteomes" id="UP000030764">
    <property type="component" value="Unassembled WGS sequence"/>
</dbReference>
<reference evidence="1 3" key="1">
    <citation type="journal article" date="2014" name="Nat. Genet.">
        <title>Genome and transcriptome of the porcine whipworm Trichuris suis.</title>
        <authorList>
            <person name="Jex A.R."/>
            <person name="Nejsum P."/>
            <person name="Schwarz E.M."/>
            <person name="Hu L."/>
            <person name="Young N.D."/>
            <person name="Hall R.S."/>
            <person name="Korhonen P.K."/>
            <person name="Liao S."/>
            <person name="Thamsborg S."/>
            <person name="Xia J."/>
            <person name="Xu P."/>
            <person name="Wang S."/>
            <person name="Scheerlinck J.P."/>
            <person name="Hofmann A."/>
            <person name="Sternberg P.W."/>
            <person name="Wang J."/>
            <person name="Gasser R.B."/>
        </authorList>
    </citation>
    <scope>NUCLEOTIDE SEQUENCE [LARGE SCALE GENOMIC DNA]</scope>
    <source>
        <strain evidence="2">DCEP-RM93F</strain>
        <strain evidence="1">DCEP-RM93M</strain>
    </source>
</reference>
<dbReference type="Proteomes" id="UP000030758">
    <property type="component" value="Unassembled WGS sequence"/>
</dbReference>
<organism evidence="1 3">
    <name type="scientific">Trichuris suis</name>
    <name type="common">pig whipworm</name>
    <dbReference type="NCBI Taxonomy" id="68888"/>
    <lineage>
        <taxon>Eukaryota</taxon>
        <taxon>Metazoa</taxon>
        <taxon>Ecdysozoa</taxon>
        <taxon>Nematoda</taxon>
        <taxon>Enoplea</taxon>
        <taxon>Dorylaimia</taxon>
        <taxon>Trichinellida</taxon>
        <taxon>Trichuridae</taxon>
        <taxon>Trichuris</taxon>
    </lineage>
</organism>
<dbReference type="Pfam" id="PF14223">
    <property type="entry name" value="Retrotran_gag_2"/>
    <property type="match status" value="1"/>
</dbReference>
<proteinExistence type="predicted"/>